<keyword evidence="2 5" id="KW-0812">Transmembrane</keyword>
<evidence type="ECO:0000256" key="3">
    <source>
        <dbReference type="ARBA" id="ARBA00022989"/>
    </source>
</evidence>
<name>A0A161MC62_9ACTN</name>
<dbReference type="EMBL" id="BDCX01000010">
    <property type="protein sequence ID" value="GAT68703.1"/>
    <property type="molecule type" value="Genomic_DNA"/>
</dbReference>
<protein>
    <submittedName>
        <fullName evidence="7">MFS transporter</fullName>
    </submittedName>
</protein>
<feature type="transmembrane region" description="Helical" evidence="5">
    <location>
        <begin position="42"/>
        <end position="61"/>
    </location>
</feature>
<dbReference type="InterPro" id="IPR011701">
    <property type="entry name" value="MFS"/>
</dbReference>
<dbReference type="SUPFAM" id="SSF103473">
    <property type="entry name" value="MFS general substrate transporter"/>
    <property type="match status" value="1"/>
</dbReference>
<reference evidence="8" key="2">
    <citation type="submission" date="2016-04" db="EMBL/GenBank/DDBJ databases">
        <title>Planomonospora sphaerica JCM9374 whole genome shotgun sequence.</title>
        <authorList>
            <person name="Suzuki T."/>
            <person name="Dohra H."/>
            <person name="Kodani S."/>
        </authorList>
    </citation>
    <scope>NUCLEOTIDE SEQUENCE [LARGE SCALE GENOMIC DNA]</scope>
    <source>
        <strain evidence="8">JCM 9374</strain>
    </source>
</reference>
<keyword evidence="3 5" id="KW-1133">Transmembrane helix</keyword>
<evidence type="ECO:0000256" key="1">
    <source>
        <dbReference type="ARBA" id="ARBA00004651"/>
    </source>
</evidence>
<sequence length="466" mass="47645">MIIVTEPLEKRPDGWQDHAMVVSPSRRLIGLRLADGVTRSNMRACLSMAFASTMVISFLPAAQPYILSGVLGVPAYDQGKAVGLLGVAAEIAMIASLAWYGALADRYGRRPIAVAGFVLCALGTALFPFADSTAVLVALRVVFALGVAALNGMLSTIAADYVRDGSRGRSYGFVGLFSGLGAMVAVLALVRLPQILESGGTAPVTAARLSFLAIAAAVLAVGALMWFTLSRTRVAPAAERVPLARLIAEGVALARDPGIALSYAAAFVARADLAVVAGFMSLWVTEHALAEGGLSGAEALARAGAVVGVAQTVAMLGAPLVGWLGDRMRRQDVVILAQALAAVAYLSTLLVADPLGSGMMVVAVLIGLGEIAVITTAGPLLAQQAPAAVRGSAYGVQTLCGAVGILVVSGLGGYLYDAWRPAAPFVVAGVAGLLVVAFGLLVRRRVTPLGEPPAPRQAPAIRPAPP</sequence>
<dbReference type="PANTHER" id="PTHR23524">
    <property type="entry name" value="TRANSPORTER, PUTATIVE (AFU_ORTHOLOGUE AFUA_8G04850)-RELATED"/>
    <property type="match status" value="1"/>
</dbReference>
<gene>
    <name evidence="7" type="ORF">PS9374_04368</name>
</gene>
<evidence type="ECO:0000259" key="6">
    <source>
        <dbReference type="PROSITE" id="PS50850"/>
    </source>
</evidence>
<organism evidence="7 8">
    <name type="scientific">Planomonospora sphaerica</name>
    <dbReference type="NCBI Taxonomy" id="161355"/>
    <lineage>
        <taxon>Bacteria</taxon>
        <taxon>Bacillati</taxon>
        <taxon>Actinomycetota</taxon>
        <taxon>Actinomycetes</taxon>
        <taxon>Streptosporangiales</taxon>
        <taxon>Streptosporangiaceae</taxon>
        <taxon>Planomonospora</taxon>
    </lineage>
</organism>
<dbReference type="GO" id="GO:0022857">
    <property type="term" value="F:transmembrane transporter activity"/>
    <property type="evidence" value="ECO:0007669"/>
    <property type="project" value="InterPro"/>
</dbReference>
<feature type="transmembrane region" description="Helical" evidence="5">
    <location>
        <begin position="81"/>
        <end position="100"/>
    </location>
</feature>
<accession>A0A161MC62</accession>
<feature type="transmembrane region" description="Helical" evidence="5">
    <location>
        <begin position="422"/>
        <end position="442"/>
    </location>
</feature>
<feature type="transmembrane region" description="Helical" evidence="5">
    <location>
        <begin position="394"/>
        <end position="416"/>
    </location>
</feature>
<feature type="transmembrane region" description="Helical" evidence="5">
    <location>
        <begin position="171"/>
        <end position="190"/>
    </location>
</feature>
<dbReference type="AlphaFoldDB" id="A0A161MC62"/>
<evidence type="ECO:0000256" key="2">
    <source>
        <dbReference type="ARBA" id="ARBA00022692"/>
    </source>
</evidence>
<dbReference type="STRING" id="161355.PS9374_04368"/>
<keyword evidence="4 5" id="KW-0472">Membrane</keyword>
<dbReference type="InterPro" id="IPR020846">
    <property type="entry name" value="MFS_dom"/>
</dbReference>
<comment type="caution">
    <text evidence="7">The sequence shown here is derived from an EMBL/GenBank/DDBJ whole genome shotgun (WGS) entry which is preliminary data.</text>
</comment>
<feature type="transmembrane region" description="Helical" evidence="5">
    <location>
        <begin position="333"/>
        <end position="352"/>
    </location>
</feature>
<proteinExistence type="predicted"/>
<dbReference type="PROSITE" id="PS50850">
    <property type="entry name" value="MFS"/>
    <property type="match status" value="1"/>
</dbReference>
<feature type="domain" description="Major facilitator superfamily (MFS) profile" evidence="6">
    <location>
        <begin position="41"/>
        <end position="447"/>
    </location>
</feature>
<feature type="transmembrane region" description="Helical" evidence="5">
    <location>
        <begin position="210"/>
        <end position="229"/>
    </location>
</feature>
<dbReference type="PANTHER" id="PTHR23524:SF1">
    <property type="entry name" value="MRH DOMAIN-CONTAINING PROTEIN-RELATED"/>
    <property type="match status" value="1"/>
</dbReference>
<feature type="transmembrane region" description="Helical" evidence="5">
    <location>
        <begin position="358"/>
        <end position="382"/>
    </location>
</feature>
<feature type="transmembrane region" description="Helical" evidence="5">
    <location>
        <begin position="299"/>
        <end position="321"/>
    </location>
</feature>
<dbReference type="RefSeq" id="WP_153054373.1">
    <property type="nucleotide sequence ID" value="NZ_BDCX01000010.1"/>
</dbReference>
<evidence type="ECO:0000313" key="8">
    <source>
        <dbReference type="Proteomes" id="UP000077701"/>
    </source>
</evidence>
<feature type="transmembrane region" description="Helical" evidence="5">
    <location>
        <begin position="112"/>
        <end position="130"/>
    </location>
</feature>
<dbReference type="OrthoDB" id="9764259at2"/>
<evidence type="ECO:0000313" key="7">
    <source>
        <dbReference type="EMBL" id="GAT68703.1"/>
    </source>
</evidence>
<keyword evidence="8" id="KW-1185">Reference proteome</keyword>
<comment type="subcellular location">
    <subcellularLocation>
        <location evidence="1">Cell membrane</location>
        <topology evidence="1">Multi-pass membrane protein</topology>
    </subcellularLocation>
</comment>
<dbReference type="Proteomes" id="UP000077701">
    <property type="component" value="Unassembled WGS sequence"/>
</dbReference>
<dbReference type="Gene3D" id="1.20.1250.20">
    <property type="entry name" value="MFS general substrate transporter like domains"/>
    <property type="match status" value="2"/>
</dbReference>
<dbReference type="GO" id="GO:0005886">
    <property type="term" value="C:plasma membrane"/>
    <property type="evidence" value="ECO:0007669"/>
    <property type="project" value="UniProtKB-SubCell"/>
</dbReference>
<evidence type="ECO:0000256" key="4">
    <source>
        <dbReference type="ARBA" id="ARBA00023136"/>
    </source>
</evidence>
<dbReference type="Pfam" id="PF07690">
    <property type="entry name" value="MFS_1"/>
    <property type="match status" value="1"/>
</dbReference>
<feature type="transmembrane region" description="Helical" evidence="5">
    <location>
        <begin position="263"/>
        <end position="284"/>
    </location>
</feature>
<dbReference type="InterPro" id="IPR036259">
    <property type="entry name" value="MFS_trans_sf"/>
</dbReference>
<reference evidence="7 8" key="1">
    <citation type="journal article" date="2016" name="Genome Announc.">
        <title>Draft Genome Sequence of Planomonospora sphaerica JCM9374, a Rare Actinomycete.</title>
        <authorList>
            <person name="Dohra H."/>
            <person name="Suzuki T."/>
            <person name="Inoue Y."/>
            <person name="Kodani S."/>
        </authorList>
    </citation>
    <scope>NUCLEOTIDE SEQUENCE [LARGE SCALE GENOMIC DNA]</scope>
    <source>
        <strain evidence="7 8">JCM 9374</strain>
    </source>
</reference>
<evidence type="ECO:0000256" key="5">
    <source>
        <dbReference type="SAM" id="Phobius"/>
    </source>
</evidence>
<feature type="transmembrane region" description="Helical" evidence="5">
    <location>
        <begin position="136"/>
        <end position="159"/>
    </location>
</feature>